<sequence length="407" mass="44911">MAGDLPTTEFDDIPEELLYELEALAHERTEGHVNMVQLLDEEGRFLNRSHFAERASALSVDELRALYRDMAMIRRFDAEATALQRQGQLSLWVPVRGQEAAQIGSGRATLPQDYIFPTYREHGVALTRGVELGELLRQFRGVSNGGWDPRQNNFHLYTLVLAAQVPHAVGYAMGLQRDASRAAAAGRAAPDPAAVVAYFGDGASSEGDIHESMVFAASFKAPVVFFCQNNQWAISVPTQVQSRIPLHNRAKGYGFPGLRVDGNDVLAVHAVTEWALERARSGKGPVLIEAYTYRQGAHTTADDPTKYRLTAEEESWLAKDPITRFEKFLRAEGHADEAFFAEVAAEGEALAAKSRRDVLAFEAPSLAAEMQNVYAERHPLVDEELAWHLEYQAGFADADTDSVEGGH</sequence>
<dbReference type="EMBL" id="JTDL01000141">
    <property type="protein sequence ID" value="KHL01467.1"/>
    <property type="molecule type" value="Genomic_DNA"/>
</dbReference>
<dbReference type="InterPro" id="IPR001017">
    <property type="entry name" value="DH_E1"/>
</dbReference>
<keyword evidence="3" id="KW-0786">Thiamine pyrophosphate</keyword>
<keyword evidence="6" id="KW-1185">Reference proteome</keyword>
<dbReference type="InterPro" id="IPR050771">
    <property type="entry name" value="Alpha-ketoacid_DH_E1_comp"/>
</dbReference>
<dbReference type="OrthoDB" id="9766715at2"/>
<dbReference type="Pfam" id="PF00676">
    <property type="entry name" value="E1_dh"/>
    <property type="match status" value="1"/>
</dbReference>
<dbReference type="GO" id="GO:0009083">
    <property type="term" value="P:branched-chain amino acid catabolic process"/>
    <property type="evidence" value="ECO:0007669"/>
    <property type="project" value="TreeGrafter"/>
</dbReference>
<name>A0A0B2AIC3_9MICC</name>
<dbReference type="Gene3D" id="3.40.50.970">
    <property type="match status" value="1"/>
</dbReference>
<protein>
    <submittedName>
        <fullName evidence="5">Pyruvate dehydrogenase</fullName>
    </submittedName>
</protein>
<gene>
    <name evidence="5" type="ORF">LK10_16625</name>
</gene>
<dbReference type="NCBIfam" id="TIGR03181">
    <property type="entry name" value="PDH_E1_alph_x"/>
    <property type="match status" value="1"/>
</dbReference>
<dbReference type="PANTHER" id="PTHR43380:SF1">
    <property type="entry name" value="2-OXOISOVALERATE DEHYDROGENASE SUBUNIT ALPHA, MITOCHONDRIAL"/>
    <property type="match status" value="1"/>
</dbReference>
<evidence type="ECO:0000313" key="5">
    <source>
        <dbReference type="EMBL" id="KHL01467.1"/>
    </source>
</evidence>
<dbReference type="Proteomes" id="UP000030982">
    <property type="component" value="Unassembled WGS sequence"/>
</dbReference>
<feature type="domain" description="Dehydrogenase E1 component" evidence="4">
    <location>
        <begin position="68"/>
        <end position="345"/>
    </location>
</feature>
<dbReference type="GO" id="GO:0000287">
    <property type="term" value="F:magnesium ion binding"/>
    <property type="evidence" value="ECO:0007669"/>
    <property type="project" value="UniProtKB-ARBA"/>
</dbReference>
<keyword evidence="2" id="KW-0560">Oxidoreductase</keyword>
<dbReference type="STRING" id="1338436.LK10_16625"/>
<dbReference type="CDD" id="cd02000">
    <property type="entry name" value="TPP_E1_PDC_ADC_BCADC"/>
    <property type="match status" value="1"/>
</dbReference>
<evidence type="ECO:0000256" key="1">
    <source>
        <dbReference type="ARBA" id="ARBA00001964"/>
    </source>
</evidence>
<dbReference type="AlphaFoldDB" id="A0A0B2AIC3"/>
<comment type="cofactor">
    <cofactor evidence="1">
        <name>thiamine diphosphate</name>
        <dbReference type="ChEBI" id="CHEBI:58937"/>
    </cofactor>
</comment>
<reference evidence="5 6" key="1">
    <citation type="submission" date="2014-09" db="EMBL/GenBank/DDBJ databases">
        <title>Genome sequence of Sinomonas sp. MUSC 117.</title>
        <authorList>
            <person name="Lee L.-H."/>
        </authorList>
    </citation>
    <scope>NUCLEOTIDE SEQUENCE [LARGE SCALE GENOMIC DNA]</scope>
    <source>
        <strain evidence="5 6">MUSC 117</strain>
    </source>
</reference>
<evidence type="ECO:0000256" key="2">
    <source>
        <dbReference type="ARBA" id="ARBA00023002"/>
    </source>
</evidence>
<evidence type="ECO:0000256" key="3">
    <source>
        <dbReference type="ARBA" id="ARBA00023052"/>
    </source>
</evidence>
<evidence type="ECO:0000313" key="6">
    <source>
        <dbReference type="Proteomes" id="UP000030982"/>
    </source>
</evidence>
<accession>A0A0B2AIC3</accession>
<dbReference type="GO" id="GO:0016624">
    <property type="term" value="F:oxidoreductase activity, acting on the aldehyde or oxo group of donors, disulfide as acceptor"/>
    <property type="evidence" value="ECO:0007669"/>
    <property type="project" value="InterPro"/>
</dbReference>
<comment type="caution">
    <text evidence="5">The sequence shown here is derived from an EMBL/GenBank/DDBJ whole genome shotgun (WGS) entry which is preliminary data.</text>
</comment>
<proteinExistence type="predicted"/>
<dbReference type="PANTHER" id="PTHR43380">
    <property type="entry name" value="2-OXOISOVALERATE DEHYDROGENASE SUBUNIT ALPHA, MITOCHONDRIAL"/>
    <property type="match status" value="1"/>
</dbReference>
<dbReference type="RefSeq" id="WP_043125937.1">
    <property type="nucleotide sequence ID" value="NZ_JTDL01000141.1"/>
</dbReference>
<evidence type="ECO:0000259" key="4">
    <source>
        <dbReference type="Pfam" id="PF00676"/>
    </source>
</evidence>
<keyword evidence="5" id="KW-0670">Pyruvate</keyword>
<dbReference type="InterPro" id="IPR029061">
    <property type="entry name" value="THDP-binding"/>
</dbReference>
<dbReference type="SUPFAM" id="SSF52518">
    <property type="entry name" value="Thiamin diphosphate-binding fold (THDP-binding)"/>
    <property type="match status" value="1"/>
</dbReference>
<organism evidence="5 6">
    <name type="scientific">Sinomonas humi</name>
    <dbReference type="NCBI Taxonomy" id="1338436"/>
    <lineage>
        <taxon>Bacteria</taxon>
        <taxon>Bacillati</taxon>
        <taxon>Actinomycetota</taxon>
        <taxon>Actinomycetes</taxon>
        <taxon>Micrococcales</taxon>
        <taxon>Micrococcaceae</taxon>
        <taxon>Sinomonas</taxon>
    </lineage>
</organism>
<dbReference type="InterPro" id="IPR017596">
    <property type="entry name" value="PdhA/BkdA"/>
</dbReference>